<organism evidence="1 2">
    <name type="scientific">Candidatus Sherwoodlollariibacterium unditelluris</name>
    <dbReference type="NCBI Taxonomy" id="1974757"/>
    <lineage>
        <taxon>Bacteria</taxon>
        <taxon>Pseudomonadati</taxon>
        <taxon>Candidatus Omnitrophota</taxon>
        <taxon>Candidatus Sherwoodlollariibacterium</taxon>
    </lineage>
</organism>
<name>A0A2G9YIU0_9BACT</name>
<evidence type="ECO:0008006" key="3">
    <source>
        <dbReference type="Google" id="ProtNLM"/>
    </source>
</evidence>
<proteinExistence type="predicted"/>
<protein>
    <recommendedName>
        <fullName evidence="3">Nucleotidyl transferase AbiEii/AbiGii toxin family protein</fullName>
    </recommendedName>
</protein>
<dbReference type="InterPro" id="IPR014942">
    <property type="entry name" value="AbiEii"/>
</dbReference>
<reference evidence="1 2" key="1">
    <citation type="submission" date="2017-09" db="EMBL/GenBank/DDBJ databases">
        <title>Depth-based differentiation of microbial function through sediment-hosted aquifers and enrichment of novel symbionts in the deep terrestrial subsurface.</title>
        <authorList>
            <person name="Probst A.J."/>
            <person name="Ladd B."/>
            <person name="Jarett J.K."/>
            <person name="Geller-Mcgrath D.E."/>
            <person name="Sieber C.M."/>
            <person name="Emerson J.B."/>
            <person name="Anantharaman K."/>
            <person name="Thomas B.C."/>
            <person name="Malmstrom R."/>
            <person name="Stieglmeier M."/>
            <person name="Klingl A."/>
            <person name="Woyke T."/>
            <person name="Ryan C.M."/>
            <person name="Banfield J.F."/>
        </authorList>
    </citation>
    <scope>NUCLEOTIDE SEQUENCE [LARGE SCALE GENOMIC DNA]</scope>
    <source>
        <strain evidence="1">CG23_combo_of_CG06-09_8_20_14_all_41_10</strain>
    </source>
</reference>
<dbReference type="Gene3D" id="3.10.450.620">
    <property type="entry name" value="JHP933, nucleotidyltransferase-like core domain"/>
    <property type="match status" value="1"/>
</dbReference>
<dbReference type="EMBL" id="PCRK01000104">
    <property type="protein sequence ID" value="PIP19179.1"/>
    <property type="molecule type" value="Genomic_DNA"/>
</dbReference>
<evidence type="ECO:0000313" key="1">
    <source>
        <dbReference type="EMBL" id="PIP19179.1"/>
    </source>
</evidence>
<evidence type="ECO:0000313" key="2">
    <source>
        <dbReference type="Proteomes" id="UP000231292"/>
    </source>
</evidence>
<gene>
    <name evidence="1" type="ORF">COX41_04260</name>
</gene>
<dbReference type="Pfam" id="PF08843">
    <property type="entry name" value="AbiEii"/>
    <property type="match status" value="1"/>
</dbReference>
<sequence length="352" mass="39549">MVRGVGVFDKQIIEKLRQDLGFKDPGIFEKSVYALNLLPSLIEAYPNLIFKGGTSILLHQYPPVRLSIDIDILLPEKEKASLNEQLVSVAKRSGVFKSIEEDVRSSHIPKAHFKFFYDSHFSKIEQNVLLDVVFCENSYPKMVKKSLKGQALILQDTDAVVTIPTAEGLFGDKLTAISPKTLGLKLTEGRDMEFLKQIIDLGSLFKLVSSIDEIKKAFGNAVEQENGFRESRFTHDDVIGDILDVAWKYSQWMVKGADNSFKEINSINRGLERISNHLVGGVDSAALKVIFGKIAYILRLLQAEKSGEIIKDIDALSVQDMRLEEKYKILEGLRKSNQSAYFYWALAVGIKS</sequence>
<accession>A0A2G9YIU0</accession>
<dbReference type="Proteomes" id="UP000231292">
    <property type="component" value="Unassembled WGS sequence"/>
</dbReference>
<comment type="caution">
    <text evidence="1">The sequence shown here is derived from an EMBL/GenBank/DDBJ whole genome shotgun (WGS) entry which is preliminary data.</text>
</comment>
<dbReference type="AlphaFoldDB" id="A0A2G9YIU0"/>